<accession>A0A0K0F1M9</accession>
<protein>
    <submittedName>
        <fullName evidence="4">Peptidase A2 domain-containing protein</fullName>
    </submittedName>
</protein>
<dbReference type="GO" id="GO:0006508">
    <property type="term" value="P:proteolysis"/>
    <property type="evidence" value="ECO:0007669"/>
    <property type="project" value="InterPro"/>
</dbReference>
<evidence type="ECO:0000313" key="4">
    <source>
        <dbReference type="WBParaSite" id="SVE_0270400.1"/>
    </source>
</evidence>
<evidence type="ECO:0000256" key="1">
    <source>
        <dbReference type="ARBA" id="ARBA00022801"/>
    </source>
</evidence>
<dbReference type="PANTHER" id="PTHR46888">
    <property type="entry name" value="ZINC KNUCKLE DOMAINCONTAINING PROTEIN-RELATED"/>
    <property type="match status" value="1"/>
</dbReference>
<keyword evidence="1" id="KW-0378">Hydrolase</keyword>
<dbReference type="WBParaSite" id="SVE_0270400.1">
    <property type="protein sequence ID" value="SVE_0270400.1"/>
    <property type="gene ID" value="SVE_0270400"/>
</dbReference>
<organism evidence="3 4">
    <name type="scientific">Strongyloides venezuelensis</name>
    <name type="common">Threadworm</name>
    <dbReference type="NCBI Taxonomy" id="75913"/>
    <lineage>
        <taxon>Eukaryota</taxon>
        <taxon>Metazoa</taxon>
        <taxon>Ecdysozoa</taxon>
        <taxon>Nematoda</taxon>
        <taxon>Chromadorea</taxon>
        <taxon>Rhabditida</taxon>
        <taxon>Tylenchina</taxon>
        <taxon>Panagrolaimomorpha</taxon>
        <taxon>Strongyloidoidea</taxon>
        <taxon>Strongyloididae</taxon>
        <taxon>Strongyloides</taxon>
    </lineage>
</organism>
<dbReference type="InterPro" id="IPR001969">
    <property type="entry name" value="Aspartic_peptidase_AS"/>
</dbReference>
<dbReference type="CDD" id="cd00303">
    <property type="entry name" value="retropepsin_like"/>
    <property type="match status" value="1"/>
</dbReference>
<reference evidence="4" key="2">
    <citation type="submission" date="2015-08" db="UniProtKB">
        <authorList>
            <consortium name="WormBaseParasite"/>
        </authorList>
    </citation>
    <scope>IDENTIFICATION</scope>
</reference>
<sequence>MSGLTYLKQLGRFFEDPKAHPKLHHSLQNLTDSSQFTQYLTTNRLQLTKGSGINWYYTVEAIKDFDSSLIFNNTLNGELVNPFGTSFNSPTTSFNAVNHFLTTVINDSIITTPPLQSTSSTFSDKNKFGNNLKMSHKFSFKDCRFIFEMDKFCHKSATYSLEEFIKEFKENADLDQIPDNYLIRAFRARIKLDTCQFFPNPLLDEKFDDYTKKCIEIFPSCASQDLISAQYLSATIDYNKFEESLKGIYKLSINAYKGLPTFQAQHSFRMRLKELLIRDNDLWAFTRDYKGLNHMLVEDLILRQNENVARSKLTHKSRTFDRSYNSSTNSSYVKPKCDHCQFTGHVDSECRRKLDGLPKGDYTPRSNRVQQPFFIKTEAVSSDNIQSNVVEKIIRKISKLKISNTDVDVLFDTGSDVSLIHQSLVNQLKLKTYPVQESIRGIGGISTQTSAVFIYITINKIKHQIHAYVSPNPVLSNKILVGNDFLDRFPDLTITSTYVRLGGELFYFHKTKESELPETHIALS</sequence>
<dbReference type="InterPro" id="IPR021109">
    <property type="entry name" value="Peptidase_aspartic_dom_sf"/>
</dbReference>
<dbReference type="Gene3D" id="2.40.70.10">
    <property type="entry name" value="Acid Proteases"/>
    <property type="match status" value="1"/>
</dbReference>
<dbReference type="PROSITE" id="PS50175">
    <property type="entry name" value="ASP_PROT_RETROV"/>
    <property type="match status" value="1"/>
</dbReference>
<evidence type="ECO:0000313" key="3">
    <source>
        <dbReference type="Proteomes" id="UP000035680"/>
    </source>
</evidence>
<dbReference type="AlphaFoldDB" id="A0A0K0F1M9"/>
<evidence type="ECO:0000259" key="2">
    <source>
        <dbReference type="PROSITE" id="PS50175"/>
    </source>
</evidence>
<dbReference type="PROSITE" id="PS00141">
    <property type="entry name" value="ASP_PROTEASE"/>
    <property type="match status" value="1"/>
</dbReference>
<dbReference type="GO" id="GO:0004190">
    <property type="term" value="F:aspartic-type endopeptidase activity"/>
    <property type="evidence" value="ECO:0007669"/>
    <property type="project" value="InterPro"/>
</dbReference>
<dbReference type="InterPro" id="IPR001995">
    <property type="entry name" value="Peptidase_A2_cat"/>
</dbReference>
<feature type="domain" description="Peptidase A2" evidence="2">
    <location>
        <begin position="407"/>
        <end position="485"/>
    </location>
</feature>
<dbReference type="Pfam" id="PF12384">
    <property type="entry name" value="Peptidase_A2B"/>
    <property type="match status" value="1"/>
</dbReference>
<dbReference type="InterPro" id="IPR024650">
    <property type="entry name" value="Peptidase_A2B"/>
</dbReference>
<dbReference type="Proteomes" id="UP000035680">
    <property type="component" value="Unassembled WGS sequence"/>
</dbReference>
<dbReference type="SUPFAM" id="SSF50630">
    <property type="entry name" value="Acid proteases"/>
    <property type="match status" value="1"/>
</dbReference>
<proteinExistence type="predicted"/>
<dbReference type="PANTHER" id="PTHR46888:SF1">
    <property type="entry name" value="RIBONUCLEASE H"/>
    <property type="match status" value="1"/>
</dbReference>
<name>A0A0K0F1M9_STRVS</name>
<dbReference type="STRING" id="75913.A0A0K0F1M9"/>
<keyword evidence="3" id="KW-1185">Reference proteome</keyword>
<reference evidence="3" key="1">
    <citation type="submission" date="2014-07" db="EMBL/GenBank/DDBJ databases">
        <authorList>
            <person name="Martin A.A"/>
            <person name="De Silva N."/>
        </authorList>
    </citation>
    <scope>NUCLEOTIDE SEQUENCE</scope>
</reference>